<evidence type="ECO:0000313" key="8">
    <source>
        <dbReference type="EMBL" id="PSR99782.1"/>
    </source>
</evidence>
<dbReference type="AlphaFoldDB" id="A0A2R6Q048"/>
<keyword evidence="3" id="KW-0964">Secreted</keyword>
<evidence type="ECO:0000256" key="5">
    <source>
        <dbReference type="ARBA" id="ARBA00022729"/>
    </source>
</evidence>
<comment type="caution">
    <text evidence="8">The sequence shown here is derived from an EMBL/GenBank/DDBJ whole genome shotgun (WGS) entry which is preliminary data.</text>
</comment>
<dbReference type="PANTHER" id="PTHR33136">
    <property type="entry name" value="RAPID ALKALINIZATION FACTOR-LIKE"/>
    <property type="match status" value="1"/>
</dbReference>
<evidence type="ECO:0000256" key="7">
    <source>
        <dbReference type="SAM" id="SignalP"/>
    </source>
</evidence>
<dbReference type="InParanoid" id="A0A2R6Q048"/>
<dbReference type="OMA" id="WPTTMSL"/>
<feature type="chain" id="PRO_5015318708" evidence="7">
    <location>
        <begin position="29"/>
        <end position="131"/>
    </location>
</feature>
<keyword evidence="6" id="KW-1015">Disulfide bond</keyword>
<evidence type="ECO:0000256" key="4">
    <source>
        <dbReference type="ARBA" id="ARBA00022702"/>
    </source>
</evidence>
<evidence type="ECO:0000256" key="6">
    <source>
        <dbReference type="ARBA" id="ARBA00023157"/>
    </source>
</evidence>
<keyword evidence="4" id="KW-0372">Hormone</keyword>
<feature type="signal peptide" evidence="7">
    <location>
        <begin position="1"/>
        <end position="28"/>
    </location>
</feature>
<dbReference type="Pfam" id="PF05498">
    <property type="entry name" value="RALF"/>
    <property type="match status" value="1"/>
</dbReference>
<dbReference type="GO" id="GO:0009506">
    <property type="term" value="C:plasmodesma"/>
    <property type="evidence" value="ECO:0007669"/>
    <property type="project" value="TreeGrafter"/>
</dbReference>
<evidence type="ECO:0000256" key="2">
    <source>
        <dbReference type="ARBA" id="ARBA00009178"/>
    </source>
</evidence>
<dbReference type="Proteomes" id="UP000241394">
    <property type="component" value="Chromosome LG21"/>
</dbReference>
<comment type="subcellular location">
    <subcellularLocation>
        <location evidence="1">Secreted</location>
    </subcellularLocation>
</comment>
<proteinExistence type="inferred from homology"/>
<dbReference type="InterPro" id="IPR008801">
    <property type="entry name" value="RALF"/>
</dbReference>
<dbReference type="OrthoDB" id="1931174at2759"/>
<organism evidence="8 9">
    <name type="scientific">Actinidia chinensis var. chinensis</name>
    <name type="common">Chinese soft-hair kiwi</name>
    <dbReference type="NCBI Taxonomy" id="1590841"/>
    <lineage>
        <taxon>Eukaryota</taxon>
        <taxon>Viridiplantae</taxon>
        <taxon>Streptophyta</taxon>
        <taxon>Embryophyta</taxon>
        <taxon>Tracheophyta</taxon>
        <taxon>Spermatophyta</taxon>
        <taxon>Magnoliopsida</taxon>
        <taxon>eudicotyledons</taxon>
        <taxon>Gunneridae</taxon>
        <taxon>Pentapetalae</taxon>
        <taxon>asterids</taxon>
        <taxon>Ericales</taxon>
        <taxon>Actinidiaceae</taxon>
        <taxon>Actinidia</taxon>
    </lineage>
</organism>
<dbReference type="PANTHER" id="PTHR33136:SF6">
    <property type="entry name" value="PROTEIN RALF-LIKE 34"/>
    <property type="match status" value="1"/>
</dbReference>
<reference evidence="9" key="2">
    <citation type="journal article" date="2018" name="BMC Genomics">
        <title>A manually annotated Actinidia chinensis var. chinensis (kiwifruit) genome highlights the challenges associated with draft genomes and gene prediction in plants.</title>
        <authorList>
            <person name="Pilkington S.M."/>
            <person name="Crowhurst R."/>
            <person name="Hilario E."/>
            <person name="Nardozza S."/>
            <person name="Fraser L."/>
            <person name="Peng Y."/>
            <person name="Gunaseelan K."/>
            <person name="Simpson R."/>
            <person name="Tahir J."/>
            <person name="Deroles S.C."/>
            <person name="Templeton K."/>
            <person name="Luo Z."/>
            <person name="Davy M."/>
            <person name="Cheng C."/>
            <person name="McNeilage M."/>
            <person name="Scaglione D."/>
            <person name="Liu Y."/>
            <person name="Zhang Q."/>
            <person name="Datson P."/>
            <person name="De Silva N."/>
            <person name="Gardiner S.E."/>
            <person name="Bassett H."/>
            <person name="Chagne D."/>
            <person name="McCallum J."/>
            <person name="Dzierzon H."/>
            <person name="Deng C."/>
            <person name="Wang Y.Y."/>
            <person name="Barron L."/>
            <person name="Manako K."/>
            <person name="Bowen J."/>
            <person name="Foster T.M."/>
            <person name="Erridge Z.A."/>
            <person name="Tiffin H."/>
            <person name="Waite C.N."/>
            <person name="Davies K.M."/>
            <person name="Grierson E.P."/>
            <person name="Laing W.A."/>
            <person name="Kirk R."/>
            <person name="Chen X."/>
            <person name="Wood M."/>
            <person name="Montefiori M."/>
            <person name="Brummell D.A."/>
            <person name="Schwinn K.E."/>
            <person name="Catanach A."/>
            <person name="Fullerton C."/>
            <person name="Li D."/>
            <person name="Meiyalaghan S."/>
            <person name="Nieuwenhuizen N."/>
            <person name="Read N."/>
            <person name="Prakash R."/>
            <person name="Hunter D."/>
            <person name="Zhang H."/>
            <person name="McKenzie M."/>
            <person name="Knabel M."/>
            <person name="Harris A."/>
            <person name="Allan A.C."/>
            <person name="Gleave A."/>
            <person name="Chen A."/>
            <person name="Janssen B.J."/>
            <person name="Plunkett B."/>
            <person name="Ampomah-Dwamena C."/>
            <person name="Voogd C."/>
            <person name="Leif D."/>
            <person name="Lafferty D."/>
            <person name="Souleyre E.J.F."/>
            <person name="Varkonyi-Gasic E."/>
            <person name="Gambi F."/>
            <person name="Hanley J."/>
            <person name="Yao J.L."/>
            <person name="Cheung J."/>
            <person name="David K.M."/>
            <person name="Warren B."/>
            <person name="Marsh K."/>
            <person name="Snowden K.C."/>
            <person name="Lin-Wang K."/>
            <person name="Brian L."/>
            <person name="Martinez-Sanchez M."/>
            <person name="Wang M."/>
            <person name="Ileperuma N."/>
            <person name="Macnee N."/>
            <person name="Campin R."/>
            <person name="McAtee P."/>
            <person name="Drummond R.S.M."/>
            <person name="Espley R.V."/>
            <person name="Ireland H.S."/>
            <person name="Wu R."/>
            <person name="Atkinson R.G."/>
            <person name="Karunairetnam S."/>
            <person name="Bulley S."/>
            <person name="Chunkath S."/>
            <person name="Hanley Z."/>
            <person name="Storey R."/>
            <person name="Thrimawithana A.H."/>
            <person name="Thomson S."/>
            <person name="David C."/>
            <person name="Testolin R."/>
            <person name="Huang H."/>
            <person name="Hellens R.P."/>
            <person name="Schaffer R.J."/>
        </authorList>
    </citation>
    <scope>NUCLEOTIDE SEQUENCE [LARGE SCALE GENOMIC DNA]</scope>
    <source>
        <strain evidence="9">cv. Red5</strain>
    </source>
</reference>
<dbReference type="GO" id="GO:0005179">
    <property type="term" value="F:hormone activity"/>
    <property type="evidence" value="ECO:0007669"/>
    <property type="project" value="UniProtKB-KW"/>
</dbReference>
<protein>
    <submittedName>
        <fullName evidence="8">Protein RALF-like</fullName>
    </submittedName>
</protein>
<evidence type="ECO:0000256" key="1">
    <source>
        <dbReference type="ARBA" id="ARBA00004613"/>
    </source>
</evidence>
<sequence length="131" mass="14685">MALSSLLSPLLLLLAVLIHTASISPVYAQIDHASLQLMTEALEWPSTLSIQDEFSVIDASGDLDMSSTESDRRSMYWRTRRYYISYAALSANRIPCPARSGRSYYTHNCYRASGPVHPYTRGCSTITRCRS</sequence>
<reference evidence="8 9" key="1">
    <citation type="submission" date="2017-07" db="EMBL/GenBank/DDBJ databases">
        <title>An improved, manually edited Actinidia chinensis var. chinensis (kiwifruit) genome highlights the challenges associated with draft genomes and gene prediction in plants.</title>
        <authorList>
            <person name="Pilkington S."/>
            <person name="Crowhurst R."/>
            <person name="Hilario E."/>
            <person name="Nardozza S."/>
            <person name="Fraser L."/>
            <person name="Peng Y."/>
            <person name="Gunaseelan K."/>
            <person name="Simpson R."/>
            <person name="Tahir J."/>
            <person name="Deroles S."/>
            <person name="Templeton K."/>
            <person name="Luo Z."/>
            <person name="Davy M."/>
            <person name="Cheng C."/>
            <person name="Mcneilage M."/>
            <person name="Scaglione D."/>
            <person name="Liu Y."/>
            <person name="Zhang Q."/>
            <person name="Datson P."/>
            <person name="De Silva N."/>
            <person name="Gardiner S."/>
            <person name="Bassett H."/>
            <person name="Chagne D."/>
            <person name="Mccallum J."/>
            <person name="Dzierzon H."/>
            <person name="Deng C."/>
            <person name="Wang Y.-Y."/>
            <person name="Barron N."/>
            <person name="Manako K."/>
            <person name="Bowen J."/>
            <person name="Foster T."/>
            <person name="Erridge Z."/>
            <person name="Tiffin H."/>
            <person name="Waite C."/>
            <person name="Davies K."/>
            <person name="Grierson E."/>
            <person name="Laing W."/>
            <person name="Kirk R."/>
            <person name="Chen X."/>
            <person name="Wood M."/>
            <person name="Montefiori M."/>
            <person name="Brummell D."/>
            <person name="Schwinn K."/>
            <person name="Catanach A."/>
            <person name="Fullerton C."/>
            <person name="Li D."/>
            <person name="Meiyalaghan S."/>
            <person name="Nieuwenhuizen N."/>
            <person name="Read N."/>
            <person name="Prakash R."/>
            <person name="Hunter D."/>
            <person name="Zhang H."/>
            <person name="Mckenzie M."/>
            <person name="Knabel M."/>
            <person name="Harris A."/>
            <person name="Allan A."/>
            <person name="Chen A."/>
            <person name="Janssen B."/>
            <person name="Plunkett B."/>
            <person name="Dwamena C."/>
            <person name="Voogd C."/>
            <person name="Leif D."/>
            <person name="Lafferty D."/>
            <person name="Souleyre E."/>
            <person name="Varkonyi-Gasic E."/>
            <person name="Gambi F."/>
            <person name="Hanley J."/>
            <person name="Yao J.-L."/>
            <person name="Cheung J."/>
            <person name="David K."/>
            <person name="Warren B."/>
            <person name="Marsh K."/>
            <person name="Snowden K."/>
            <person name="Lin-Wang K."/>
            <person name="Brian L."/>
            <person name="Martinez-Sanchez M."/>
            <person name="Wang M."/>
            <person name="Ileperuma N."/>
            <person name="Macnee N."/>
            <person name="Campin R."/>
            <person name="Mcatee P."/>
            <person name="Drummond R."/>
            <person name="Espley R."/>
            <person name="Ireland H."/>
            <person name="Wu R."/>
            <person name="Atkinson R."/>
            <person name="Karunairetnam S."/>
            <person name="Bulley S."/>
            <person name="Chunkath S."/>
            <person name="Hanley Z."/>
            <person name="Storey R."/>
            <person name="Thrimawithana A."/>
            <person name="Thomson S."/>
            <person name="David C."/>
            <person name="Testolin R."/>
        </authorList>
    </citation>
    <scope>NUCLEOTIDE SEQUENCE [LARGE SCALE GENOMIC DNA]</scope>
    <source>
        <strain evidence="9">cv. Red5</strain>
        <tissue evidence="8">Young leaf</tissue>
    </source>
</reference>
<comment type="similarity">
    <text evidence="2">Belongs to the plant rapid alkalinization factor (RALF) family.</text>
</comment>
<dbReference type="GO" id="GO:0019722">
    <property type="term" value="P:calcium-mediated signaling"/>
    <property type="evidence" value="ECO:0007669"/>
    <property type="project" value="TreeGrafter"/>
</dbReference>
<keyword evidence="9" id="KW-1185">Reference proteome</keyword>
<gene>
    <name evidence="8" type="ORF">CEY00_Acc23752</name>
</gene>
<evidence type="ECO:0000313" key="9">
    <source>
        <dbReference type="Proteomes" id="UP000241394"/>
    </source>
</evidence>
<name>A0A2R6Q048_ACTCC</name>
<dbReference type="Gramene" id="PSR99782">
    <property type="protein sequence ID" value="PSR99782"/>
    <property type="gene ID" value="CEY00_Acc23752"/>
</dbReference>
<evidence type="ECO:0000256" key="3">
    <source>
        <dbReference type="ARBA" id="ARBA00022525"/>
    </source>
</evidence>
<keyword evidence="5 7" id="KW-0732">Signal</keyword>
<accession>A0A2R6Q048</accession>
<dbReference type="STRING" id="1590841.A0A2R6Q048"/>
<dbReference type="GO" id="GO:0005576">
    <property type="term" value="C:extracellular region"/>
    <property type="evidence" value="ECO:0007669"/>
    <property type="project" value="UniProtKB-SubCell"/>
</dbReference>
<dbReference type="FunCoup" id="A0A2R6Q048">
    <property type="interactions" value="581"/>
</dbReference>
<dbReference type="EMBL" id="NKQK01000021">
    <property type="protein sequence ID" value="PSR99782.1"/>
    <property type="molecule type" value="Genomic_DNA"/>
</dbReference>